<dbReference type="Gene3D" id="3.40.50.1580">
    <property type="entry name" value="Nucleoside phosphorylase domain"/>
    <property type="match status" value="1"/>
</dbReference>
<name>A0AAJ6QKE8_9ACAR</name>
<gene>
    <name evidence="7" type="primary">LOC100905023</name>
</gene>
<keyword evidence="4" id="KW-0539">Nucleus</keyword>
<dbReference type="PANTHER" id="PTHR42679">
    <property type="entry name" value="S-METHYL-5'-THIOADENOSINE PHOSPHORYLASE"/>
    <property type="match status" value="1"/>
</dbReference>
<dbReference type="HAMAP" id="MF_01963">
    <property type="entry name" value="MTAP"/>
    <property type="match status" value="1"/>
</dbReference>
<dbReference type="PROSITE" id="PS01240">
    <property type="entry name" value="PNP_MTAP_2"/>
    <property type="match status" value="1"/>
</dbReference>
<proteinExistence type="inferred from homology"/>
<dbReference type="EC" id="2.4.2.28" evidence="4"/>
<dbReference type="PANTHER" id="PTHR42679:SF2">
    <property type="entry name" value="S-METHYL-5'-THIOADENOSINE PHOSPHORYLASE"/>
    <property type="match status" value="1"/>
</dbReference>
<evidence type="ECO:0000256" key="4">
    <source>
        <dbReference type="HAMAP-Rule" id="MF_03155"/>
    </source>
</evidence>
<keyword evidence="1 4" id="KW-0328">Glycosyltransferase</keyword>
<dbReference type="GO" id="GO:0017061">
    <property type="term" value="F:S-methyl-5-thioadenosine phosphorylase activity"/>
    <property type="evidence" value="ECO:0007669"/>
    <property type="project" value="UniProtKB-UniRule"/>
</dbReference>
<dbReference type="RefSeq" id="XP_003737750.1">
    <property type="nucleotide sequence ID" value="XM_003737702.1"/>
</dbReference>
<feature type="binding site" evidence="4">
    <location>
        <begin position="85"/>
        <end position="86"/>
    </location>
    <ligand>
        <name>phosphate</name>
        <dbReference type="ChEBI" id="CHEBI:43474"/>
    </ligand>
</feature>
<dbReference type="GO" id="GO:0019509">
    <property type="term" value="P:L-methionine salvage from methylthioadenosine"/>
    <property type="evidence" value="ECO:0007669"/>
    <property type="project" value="UniProtKB-UniRule"/>
</dbReference>
<feature type="binding site" evidence="4">
    <location>
        <position position="189"/>
    </location>
    <ligand>
        <name>phosphate</name>
        <dbReference type="ChEBI" id="CHEBI:43474"/>
    </ligand>
</feature>
<dbReference type="Pfam" id="PF01048">
    <property type="entry name" value="PNP_UDP_1"/>
    <property type="match status" value="1"/>
</dbReference>
<feature type="binding site" evidence="4">
    <location>
        <position position="10"/>
    </location>
    <ligand>
        <name>phosphate</name>
        <dbReference type="ChEBI" id="CHEBI:43474"/>
    </ligand>
</feature>
<dbReference type="InterPro" id="IPR035994">
    <property type="entry name" value="Nucleoside_phosphorylase_sf"/>
</dbReference>
<dbReference type="SUPFAM" id="SSF53167">
    <property type="entry name" value="Purine and uridine phosphorylases"/>
    <property type="match status" value="1"/>
</dbReference>
<dbReference type="CDD" id="cd09010">
    <property type="entry name" value="MTAP_SsMTAPII_like_MTIP"/>
    <property type="match status" value="1"/>
</dbReference>
<dbReference type="GO" id="GO:0006166">
    <property type="term" value="P:purine ribonucleoside salvage"/>
    <property type="evidence" value="ECO:0007669"/>
    <property type="project" value="UniProtKB-KW"/>
</dbReference>
<feature type="site" description="Important for substrate specificity" evidence="4">
    <location>
        <position position="225"/>
    </location>
</feature>
<feature type="domain" description="Nucleoside phosphorylase" evidence="5">
    <location>
        <begin position="3"/>
        <end position="247"/>
    </location>
</feature>
<accession>A0AAJ6QKE8</accession>
<dbReference type="GO" id="GO:0005634">
    <property type="term" value="C:nucleus"/>
    <property type="evidence" value="ECO:0007669"/>
    <property type="project" value="UniProtKB-SubCell"/>
</dbReference>
<comment type="subunit">
    <text evidence="4">Homotrimer.</text>
</comment>
<organism evidence="6 7">
    <name type="scientific">Galendromus occidentalis</name>
    <name type="common">western predatory mite</name>
    <dbReference type="NCBI Taxonomy" id="34638"/>
    <lineage>
        <taxon>Eukaryota</taxon>
        <taxon>Metazoa</taxon>
        <taxon>Ecdysozoa</taxon>
        <taxon>Arthropoda</taxon>
        <taxon>Chelicerata</taxon>
        <taxon>Arachnida</taxon>
        <taxon>Acari</taxon>
        <taxon>Parasitiformes</taxon>
        <taxon>Mesostigmata</taxon>
        <taxon>Gamasina</taxon>
        <taxon>Phytoseioidea</taxon>
        <taxon>Phytoseiidae</taxon>
        <taxon>Typhlodrominae</taxon>
        <taxon>Galendromus</taxon>
    </lineage>
</organism>
<evidence type="ECO:0000256" key="2">
    <source>
        <dbReference type="ARBA" id="ARBA00022679"/>
    </source>
</evidence>
<feature type="binding site" evidence="4">
    <location>
        <position position="188"/>
    </location>
    <ligand>
        <name>substrate</name>
    </ligand>
</feature>
<feature type="binding site" evidence="4">
    <location>
        <begin position="212"/>
        <end position="214"/>
    </location>
    <ligand>
        <name>substrate</name>
    </ligand>
</feature>
<reference evidence="7" key="1">
    <citation type="submission" date="2025-08" db="UniProtKB">
        <authorList>
            <consortium name="RefSeq"/>
        </authorList>
    </citation>
    <scope>IDENTIFICATION</scope>
</reference>
<keyword evidence="2 4" id="KW-0808">Transferase</keyword>
<evidence type="ECO:0000256" key="3">
    <source>
        <dbReference type="ARBA" id="ARBA00022726"/>
    </source>
</evidence>
<dbReference type="InterPro" id="IPR018099">
    <property type="entry name" value="Purine_phosphorylase-2_CS"/>
</dbReference>
<keyword evidence="4" id="KW-0963">Cytoplasm</keyword>
<dbReference type="AlphaFoldDB" id="A0AAJ6QKE8"/>
<protein>
    <recommendedName>
        <fullName evidence="4">S-methyl-5'-thioadenosine phosphorylase</fullName>
        <ecNumber evidence="4">2.4.2.28</ecNumber>
    </recommendedName>
    <alternativeName>
        <fullName evidence="4">5'-methylthioadenosine phosphorylase</fullName>
        <shortName evidence="4">MTA phosphorylase</shortName>
        <shortName evidence="4">MTAP</shortName>
        <shortName evidence="4">MTAPase</shortName>
    </alternativeName>
</protein>
<comment type="function">
    <text evidence="4">Catalyzes the reversible phosphorylation of S-methyl-5'-thioadenosine (MTA) to adenine and 5-methylthioribose-1-phosphate. Involved in the breakdown of MTA, a major by-product of polyamine biosynthesis. Responsible for the first step in the methionine salvage pathway after MTA has been generated from S-adenosylmethionine. Has broad substrate specificity with 6-aminopurine nucleosides as preferred substrates.</text>
</comment>
<keyword evidence="6" id="KW-1185">Reference proteome</keyword>
<dbReference type="Proteomes" id="UP000694867">
    <property type="component" value="Unplaced"/>
</dbReference>
<dbReference type="FunFam" id="3.40.50.1580:FF:000012">
    <property type="entry name" value="Probable 6-oxopurine nucleoside phosphorylase"/>
    <property type="match status" value="1"/>
</dbReference>
<evidence type="ECO:0000313" key="7">
    <source>
        <dbReference type="RefSeq" id="XP_003737750.1"/>
    </source>
</evidence>
<comment type="similarity">
    <text evidence="4">Belongs to the PNP/MTAP phosphorylase family. MTAP subfamily.</text>
</comment>
<dbReference type="GeneID" id="100905023"/>
<evidence type="ECO:0000313" key="6">
    <source>
        <dbReference type="Proteomes" id="UP000694867"/>
    </source>
</evidence>
<evidence type="ECO:0000256" key="1">
    <source>
        <dbReference type="ARBA" id="ARBA00022676"/>
    </source>
</evidence>
<feature type="site" description="Important for substrate specificity" evidence="4">
    <location>
        <position position="170"/>
    </location>
</feature>
<dbReference type="NCBIfam" id="TIGR01694">
    <property type="entry name" value="MTAP"/>
    <property type="match status" value="1"/>
</dbReference>
<dbReference type="GO" id="GO:0005829">
    <property type="term" value="C:cytosol"/>
    <property type="evidence" value="ECO:0007669"/>
    <property type="project" value="TreeGrafter"/>
</dbReference>
<evidence type="ECO:0000259" key="5">
    <source>
        <dbReference type="Pfam" id="PF01048"/>
    </source>
</evidence>
<comment type="subcellular location">
    <subcellularLocation>
        <location evidence="4">Cytoplasm</location>
    </subcellularLocation>
    <subcellularLocation>
        <location evidence="4">Nucleus</location>
    </subcellularLocation>
</comment>
<sequence>MVKIGIIGGTGLEKPDLLKNRQEKYVDTPFGKPSDALIIGTIEGVEVVILSRHGRRHDINPTNVNFRANLFALKEEGCTLIVVTTACGSLQEQIKPGDFVVPDQFIDRTTKRIQTFYDGEPDHLKGVCHVPMAEPFCKELREIIAETCCELSLVCHREGTVICIEGPRYSSKAESKLFRSWGADLINMTIVPEVVLAAELALPYASLAIATDYDCWREHDGHVDVTLVMENLRSSSQHACRVLKAAISKIASFDWTKVQQELRKQIEVAVSHPE</sequence>
<dbReference type="InterPro" id="IPR000845">
    <property type="entry name" value="Nucleoside_phosphorylase_d"/>
</dbReference>
<comment type="pathway">
    <text evidence="4">Amino-acid biosynthesis; L-methionine biosynthesis via salvage pathway; S-methyl-5-thio-alpha-D-ribose 1-phosphate from S-methyl-5'-thioadenosine (phosphorylase route): step 1/1.</text>
</comment>
<dbReference type="InterPro" id="IPR010044">
    <property type="entry name" value="MTAP"/>
</dbReference>
<dbReference type="KEGG" id="goe:100905023"/>
<comment type="catalytic activity">
    <reaction evidence="4">
        <text>S-methyl-5'-thioadenosine + phosphate = 5-(methylsulfanyl)-alpha-D-ribose 1-phosphate + adenine</text>
        <dbReference type="Rhea" id="RHEA:11852"/>
        <dbReference type="ChEBI" id="CHEBI:16708"/>
        <dbReference type="ChEBI" id="CHEBI:17509"/>
        <dbReference type="ChEBI" id="CHEBI:43474"/>
        <dbReference type="ChEBI" id="CHEBI:58533"/>
        <dbReference type="EC" id="2.4.2.28"/>
    </reaction>
</comment>
<keyword evidence="3 4" id="KW-0660">Purine salvage</keyword>
<feature type="binding site" evidence="4">
    <location>
        <begin position="52"/>
        <end position="53"/>
    </location>
    <ligand>
        <name>phosphate</name>
        <dbReference type="ChEBI" id="CHEBI:43474"/>
    </ligand>
</feature>